<dbReference type="PANTHER" id="PTHR47345:SF1">
    <property type="entry name" value="CUT9-INTERACTING PROTEIN SCN1"/>
    <property type="match status" value="1"/>
</dbReference>
<comment type="caution">
    <text evidence="2">The sequence shown here is derived from an EMBL/GenBank/DDBJ whole genome shotgun (WGS) entry which is preliminary data.</text>
</comment>
<accession>A0A9P7Z2N9</accession>
<gene>
    <name evidence="2" type="ORF">BJ878DRAFT_506091</name>
</gene>
<dbReference type="AlphaFoldDB" id="A0A9P7Z2N9"/>
<sequence length="402" mass="45963">MCCESTESPGNVSFNRRYPYQGELPWDLGVYDAHCHPTDNMNFVSAISGMKTRVLTVMATRGEDQKLVEGLAEKYGLSEADLAEQMDRHVVPSFGWHPWFSFQLYDDGESSSEDNLKEDFKIKHYQKVLQPTPTPDDTPFLQTLPEPRPLSEFLVQTKIYLEKYPLALVGEIGLDKTFRIPIQWTLDSQGSRDDSRTLGGREGRRLSRFGVRMKHQIAIFKAQLDLAGQMNRAASIHDVACHGRILDTLKETWKGHEKEVLSSRQRKKISNLPLPHVEEQQDETANSEPRPFPPRICLHSYSGLPVHLKPFFDKSVPAEIFVSFSSAINMENGKAKNAEVTKAVPEDQILVESDLDRAGEEQDRRMEEICREICEIKGWRIEDGVRRFASNWHRFIFGKTPS</sequence>
<dbReference type="Pfam" id="PF01026">
    <property type="entry name" value="TatD_DNase"/>
    <property type="match status" value="1"/>
</dbReference>
<feature type="region of interest" description="Disordered" evidence="1">
    <location>
        <begin position="271"/>
        <end position="291"/>
    </location>
</feature>
<reference evidence="2" key="1">
    <citation type="journal article" date="2021" name="IMA Fungus">
        <title>Genomic characterization of three marine fungi, including Emericellopsis atlantica sp. nov. with signatures of a generalist lifestyle and marine biomass degradation.</title>
        <authorList>
            <person name="Hagestad O.C."/>
            <person name="Hou L."/>
            <person name="Andersen J.H."/>
            <person name="Hansen E.H."/>
            <person name="Altermark B."/>
            <person name="Li C."/>
            <person name="Kuhnert E."/>
            <person name="Cox R.J."/>
            <person name="Crous P.W."/>
            <person name="Spatafora J.W."/>
            <person name="Lail K."/>
            <person name="Amirebrahimi M."/>
            <person name="Lipzen A."/>
            <person name="Pangilinan J."/>
            <person name="Andreopoulos W."/>
            <person name="Hayes R.D."/>
            <person name="Ng V."/>
            <person name="Grigoriev I.V."/>
            <person name="Jackson S.A."/>
            <person name="Sutton T.D.S."/>
            <person name="Dobson A.D.W."/>
            <person name="Rama T."/>
        </authorList>
    </citation>
    <scope>NUCLEOTIDE SEQUENCE</scope>
    <source>
        <strain evidence="2">TRa3180A</strain>
    </source>
</reference>
<dbReference type="SUPFAM" id="SSF51556">
    <property type="entry name" value="Metallo-dependent hydrolases"/>
    <property type="match status" value="1"/>
</dbReference>
<organism evidence="2 3">
    <name type="scientific">Calycina marina</name>
    <dbReference type="NCBI Taxonomy" id="1763456"/>
    <lineage>
        <taxon>Eukaryota</taxon>
        <taxon>Fungi</taxon>
        <taxon>Dikarya</taxon>
        <taxon>Ascomycota</taxon>
        <taxon>Pezizomycotina</taxon>
        <taxon>Leotiomycetes</taxon>
        <taxon>Helotiales</taxon>
        <taxon>Pezizellaceae</taxon>
        <taxon>Calycina</taxon>
    </lineage>
</organism>
<dbReference type="PANTHER" id="PTHR47345">
    <property type="entry name" value="CUT9-INTERACTING PROTEIN SCN1"/>
    <property type="match status" value="1"/>
</dbReference>
<name>A0A9P7Z2N9_9HELO</name>
<dbReference type="OrthoDB" id="413993at2759"/>
<protein>
    <submittedName>
        <fullName evidence="2">Cut9 interacting protein-like protein Scn1</fullName>
    </submittedName>
</protein>
<evidence type="ECO:0000313" key="3">
    <source>
        <dbReference type="Proteomes" id="UP000887226"/>
    </source>
</evidence>
<dbReference type="Proteomes" id="UP000887226">
    <property type="component" value="Unassembled WGS sequence"/>
</dbReference>
<keyword evidence="3" id="KW-1185">Reference proteome</keyword>
<dbReference type="GO" id="GO:0016788">
    <property type="term" value="F:hydrolase activity, acting on ester bonds"/>
    <property type="evidence" value="ECO:0007669"/>
    <property type="project" value="InterPro"/>
</dbReference>
<dbReference type="InterPro" id="IPR001130">
    <property type="entry name" value="TatD-like"/>
</dbReference>
<dbReference type="InterPro" id="IPR053044">
    <property type="entry name" value="Metallo-hydrolase/TatD-type"/>
</dbReference>
<dbReference type="EMBL" id="MU253903">
    <property type="protein sequence ID" value="KAG9244478.1"/>
    <property type="molecule type" value="Genomic_DNA"/>
</dbReference>
<evidence type="ECO:0000313" key="2">
    <source>
        <dbReference type="EMBL" id="KAG9244478.1"/>
    </source>
</evidence>
<dbReference type="Gene3D" id="3.20.20.140">
    <property type="entry name" value="Metal-dependent hydrolases"/>
    <property type="match status" value="1"/>
</dbReference>
<evidence type="ECO:0000256" key="1">
    <source>
        <dbReference type="SAM" id="MobiDB-lite"/>
    </source>
</evidence>
<dbReference type="InterPro" id="IPR032466">
    <property type="entry name" value="Metal_Hydrolase"/>
</dbReference>
<proteinExistence type="predicted"/>